<keyword evidence="1" id="KW-0472">Membrane</keyword>
<evidence type="ECO:0000313" key="3">
    <source>
        <dbReference type="Proteomes" id="UP001223586"/>
    </source>
</evidence>
<dbReference type="EMBL" id="JAUSTT010000001">
    <property type="protein sequence ID" value="MDQ0174453.1"/>
    <property type="molecule type" value="Genomic_DNA"/>
</dbReference>
<keyword evidence="1" id="KW-1133">Transmembrane helix</keyword>
<evidence type="ECO:0000256" key="1">
    <source>
        <dbReference type="SAM" id="Phobius"/>
    </source>
</evidence>
<keyword evidence="1" id="KW-0812">Transmembrane</keyword>
<comment type="caution">
    <text evidence="2">The sequence shown here is derived from an EMBL/GenBank/DDBJ whole genome shotgun (WGS) entry which is preliminary data.</text>
</comment>
<dbReference type="Proteomes" id="UP001223586">
    <property type="component" value="Unassembled WGS sequence"/>
</dbReference>
<feature type="transmembrane region" description="Helical" evidence="1">
    <location>
        <begin position="34"/>
        <end position="56"/>
    </location>
</feature>
<organism evidence="2 3">
    <name type="scientific">Bacillus chungangensis</name>
    <dbReference type="NCBI Taxonomy" id="587633"/>
    <lineage>
        <taxon>Bacteria</taxon>
        <taxon>Bacillati</taxon>
        <taxon>Bacillota</taxon>
        <taxon>Bacilli</taxon>
        <taxon>Bacillales</taxon>
        <taxon>Bacillaceae</taxon>
        <taxon>Bacillus</taxon>
    </lineage>
</organism>
<protein>
    <submittedName>
        <fullName evidence="2">Membrane protein YqjE</fullName>
    </submittedName>
</protein>
<keyword evidence="3" id="KW-1185">Reference proteome</keyword>
<reference evidence="2 3" key="1">
    <citation type="submission" date="2023-07" db="EMBL/GenBank/DDBJ databases">
        <title>Genomic Encyclopedia of Type Strains, Phase IV (KMG-IV): sequencing the most valuable type-strain genomes for metagenomic binning, comparative biology and taxonomic classification.</title>
        <authorList>
            <person name="Goeker M."/>
        </authorList>
    </citation>
    <scope>NUCLEOTIDE SEQUENCE [LARGE SCALE GENOMIC DNA]</scope>
    <source>
        <strain evidence="2 3">DSM 23837</strain>
    </source>
</reference>
<name>A0ABT9WMS5_9BACI</name>
<evidence type="ECO:0000313" key="2">
    <source>
        <dbReference type="EMBL" id="MDQ0174453.1"/>
    </source>
</evidence>
<sequence>MNIIEKILLSLVLGAFGVMTVAIISWAFSTIHVIAASIVTLLYFVLIYIFYTVFIMD</sequence>
<gene>
    <name evidence="2" type="ORF">J2S08_000284</name>
</gene>
<accession>A0ABT9WMS5</accession>
<feature type="transmembrane region" description="Helical" evidence="1">
    <location>
        <begin position="7"/>
        <end position="28"/>
    </location>
</feature>
<proteinExistence type="predicted"/>